<feature type="transmembrane region" description="Helical" evidence="1">
    <location>
        <begin position="37"/>
        <end position="56"/>
    </location>
</feature>
<dbReference type="Proteomes" id="UP000254802">
    <property type="component" value="Unassembled WGS sequence"/>
</dbReference>
<dbReference type="EMBL" id="UGPN01000002">
    <property type="protein sequence ID" value="STY61390.1"/>
    <property type="molecule type" value="Genomic_DNA"/>
</dbReference>
<proteinExistence type="predicted"/>
<gene>
    <name evidence="2" type="ORF">NCTC10638_02604</name>
</gene>
<accession>A0A378MYV1</accession>
<keyword evidence="1" id="KW-1133">Transmembrane helix</keyword>
<organism evidence="2 3">
    <name type="scientific">Mannheimia haemolytica</name>
    <name type="common">Pasteurella haemolytica</name>
    <dbReference type="NCBI Taxonomy" id="75985"/>
    <lineage>
        <taxon>Bacteria</taxon>
        <taxon>Pseudomonadati</taxon>
        <taxon>Pseudomonadota</taxon>
        <taxon>Gammaproteobacteria</taxon>
        <taxon>Pasteurellales</taxon>
        <taxon>Pasteurellaceae</taxon>
        <taxon>Mannheimia</taxon>
    </lineage>
</organism>
<name>A0A378MYV1_MANHA</name>
<keyword evidence="1" id="KW-0472">Membrane</keyword>
<dbReference type="RefSeq" id="WP_161668058.1">
    <property type="nucleotide sequence ID" value="NZ_JAAAMS010000044.1"/>
</dbReference>
<dbReference type="AlphaFoldDB" id="A0A378MYV1"/>
<sequence>MKKNVIRYWLSVPFRIIALLISLSMLTLRYIGYLLVYPLAFFVAVGKFIAIGQWTYQECLDDFKSDFNPI</sequence>
<protein>
    <submittedName>
        <fullName evidence="2">Uncharacterized protein</fullName>
    </submittedName>
</protein>
<reference evidence="2 3" key="1">
    <citation type="submission" date="2018-06" db="EMBL/GenBank/DDBJ databases">
        <authorList>
            <consortium name="Pathogen Informatics"/>
            <person name="Doyle S."/>
        </authorList>
    </citation>
    <scope>NUCLEOTIDE SEQUENCE [LARGE SCALE GENOMIC DNA]</scope>
    <source>
        <strain evidence="2 3">NCTC10638</strain>
    </source>
</reference>
<evidence type="ECO:0000313" key="3">
    <source>
        <dbReference type="Proteomes" id="UP000254802"/>
    </source>
</evidence>
<evidence type="ECO:0000256" key="1">
    <source>
        <dbReference type="SAM" id="Phobius"/>
    </source>
</evidence>
<feature type="transmembrane region" description="Helical" evidence="1">
    <location>
        <begin position="12"/>
        <end position="31"/>
    </location>
</feature>
<evidence type="ECO:0000313" key="2">
    <source>
        <dbReference type="EMBL" id="STY61390.1"/>
    </source>
</evidence>
<keyword evidence="1" id="KW-0812">Transmembrane</keyword>